<dbReference type="Gene3D" id="3.40.50.2300">
    <property type="match status" value="1"/>
</dbReference>
<protein>
    <submittedName>
        <fullName evidence="6">DNA-binding response regulator</fullName>
    </submittedName>
</protein>
<proteinExistence type="predicted"/>
<dbReference type="Pfam" id="PF00196">
    <property type="entry name" value="GerE"/>
    <property type="match status" value="1"/>
</dbReference>
<keyword evidence="1 3" id="KW-0597">Phosphoprotein</keyword>
<organism evidence="6 7">
    <name type="scientific">Actinomadura harenae</name>
    <dbReference type="NCBI Taxonomy" id="2483351"/>
    <lineage>
        <taxon>Bacteria</taxon>
        <taxon>Bacillati</taxon>
        <taxon>Actinomycetota</taxon>
        <taxon>Actinomycetes</taxon>
        <taxon>Streptosporangiales</taxon>
        <taxon>Thermomonosporaceae</taxon>
        <taxon>Actinomadura</taxon>
    </lineage>
</organism>
<dbReference type="CDD" id="cd17535">
    <property type="entry name" value="REC_NarL-like"/>
    <property type="match status" value="1"/>
</dbReference>
<dbReference type="InterPro" id="IPR016032">
    <property type="entry name" value="Sig_transdc_resp-reg_C-effctor"/>
</dbReference>
<accession>A0A3M2M257</accession>
<feature type="domain" description="Response regulatory" evidence="5">
    <location>
        <begin position="27"/>
        <end position="142"/>
    </location>
</feature>
<dbReference type="SUPFAM" id="SSF46894">
    <property type="entry name" value="C-terminal effector domain of the bipartite response regulators"/>
    <property type="match status" value="1"/>
</dbReference>
<dbReference type="InterPro" id="IPR039420">
    <property type="entry name" value="WalR-like"/>
</dbReference>
<dbReference type="InterPro" id="IPR000792">
    <property type="entry name" value="Tscrpt_reg_LuxR_C"/>
</dbReference>
<evidence type="ECO:0000256" key="2">
    <source>
        <dbReference type="ARBA" id="ARBA00023125"/>
    </source>
</evidence>
<feature type="modified residue" description="4-aspartylphosphate" evidence="3">
    <location>
        <position position="78"/>
    </location>
</feature>
<dbReference type="GO" id="GO:0003677">
    <property type="term" value="F:DNA binding"/>
    <property type="evidence" value="ECO:0007669"/>
    <property type="project" value="UniProtKB-KW"/>
</dbReference>
<dbReference type="CDD" id="cd06170">
    <property type="entry name" value="LuxR_C_like"/>
    <property type="match status" value="1"/>
</dbReference>
<evidence type="ECO:0000259" key="4">
    <source>
        <dbReference type="PROSITE" id="PS50043"/>
    </source>
</evidence>
<evidence type="ECO:0000259" key="5">
    <source>
        <dbReference type="PROSITE" id="PS50110"/>
    </source>
</evidence>
<dbReference type="InterPro" id="IPR058245">
    <property type="entry name" value="NreC/VraR/RcsB-like_REC"/>
</dbReference>
<dbReference type="InterPro" id="IPR001789">
    <property type="entry name" value="Sig_transdc_resp-reg_receiver"/>
</dbReference>
<dbReference type="SMART" id="SM00421">
    <property type="entry name" value="HTH_LUXR"/>
    <property type="match status" value="1"/>
</dbReference>
<keyword evidence="7" id="KW-1185">Reference proteome</keyword>
<dbReference type="RefSeq" id="WP_122195391.1">
    <property type="nucleotide sequence ID" value="NZ_JBHSKC010000013.1"/>
</dbReference>
<evidence type="ECO:0000313" key="6">
    <source>
        <dbReference type="EMBL" id="RMI43160.1"/>
    </source>
</evidence>
<dbReference type="EMBL" id="RFFG01000027">
    <property type="protein sequence ID" value="RMI43160.1"/>
    <property type="molecule type" value="Genomic_DNA"/>
</dbReference>
<dbReference type="SMART" id="SM00448">
    <property type="entry name" value="REC"/>
    <property type="match status" value="1"/>
</dbReference>
<evidence type="ECO:0000313" key="7">
    <source>
        <dbReference type="Proteomes" id="UP000282674"/>
    </source>
</evidence>
<keyword evidence="2 6" id="KW-0238">DNA-binding</keyword>
<reference evidence="6 7" key="1">
    <citation type="submission" date="2018-10" db="EMBL/GenBank/DDBJ databases">
        <title>Isolation from soil.</title>
        <authorList>
            <person name="Hu J."/>
        </authorList>
    </citation>
    <scope>NUCLEOTIDE SEQUENCE [LARGE SCALE GENOMIC DNA]</scope>
    <source>
        <strain evidence="6 7">NEAU-Ht49</strain>
    </source>
</reference>
<dbReference type="PROSITE" id="PS00622">
    <property type="entry name" value="HTH_LUXR_1"/>
    <property type="match status" value="1"/>
</dbReference>
<evidence type="ECO:0000256" key="1">
    <source>
        <dbReference type="ARBA" id="ARBA00022553"/>
    </source>
</evidence>
<dbReference type="InterPro" id="IPR011006">
    <property type="entry name" value="CheY-like_superfamily"/>
</dbReference>
<dbReference type="PROSITE" id="PS50110">
    <property type="entry name" value="RESPONSE_REGULATORY"/>
    <property type="match status" value="1"/>
</dbReference>
<dbReference type="PROSITE" id="PS50043">
    <property type="entry name" value="HTH_LUXR_2"/>
    <property type="match status" value="1"/>
</dbReference>
<dbReference type="PANTHER" id="PTHR43214">
    <property type="entry name" value="TWO-COMPONENT RESPONSE REGULATOR"/>
    <property type="match status" value="1"/>
</dbReference>
<name>A0A3M2M257_9ACTN</name>
<dbReference type="PRINTS" id="PR00038">
    <property type="entry name" value="HTHLUXR"/>
</dbReference>
<dbReference type="AlphaFoldDB" id="A0A3M2M257"/>
<dbReference type="GO" id="GO:0000160">
    <property type="term" value="P:phosphorelay signal transduction system"/>
    <property type="evidence" value="ECO:0007669"/>
    <property type="project" value="InterPro"/>
</dbReference>
<dbReference type="Proteomes" id="UP000282674">
    <property type="component" value="Unassembled WGS sequence"/>
</dbReference>
<evidence type="ECO:0000256" key="3">
    <source>
        <dbReference type="PROSITE-ProRule" id="PRU00169"/>
    </source>
</evidence>
<comment type="caution">
    <text evidence="6">The sequence shown here is derived from an EMBL/GenBank/DDBJ whole genome shotgun (WGS) entry which is preliminary data.</text>
</comment>
<sequence length="231" mass="25312">MKPDTDMSIRADNPKGVSVPEPAPAAQVMLLDHQTLFRESLREMLGNERELSVVADCDNLEDAARAASHLHPSIVLFDADTPSELLEGLQRIRAASPESRILALTFHDDPWMIRTLIGQGIHGYLSKSVSRLELVYAIRVASARSPRMVFISSYEKFNAALGADRTGAANISRRERDILMLVSEGLSNSQISKRLAIAEGTVKRHLGNVFIKLGASSRIDAVNRAVTADLL</sequence>
<dbReference type="SUPFAM" id="SSF52172">
    <property type="entry name" value="CheY-like"/>
    <property type="match status" value="1"/>
</dbReference>
<feature type="domain" description="HTH luxR-type" evidence="4">
    <location>
        <begin position="164"/>
        <end position="229"/>
    </location>
</feature>
<dbReference type="GO" id="GO:0006355">
    <property type="term" value="P:regulation of DNA-templated transcription"/>
    <property type="evidence" value="ECO:0007669"/>
    <property type="project" value="InterPro"/>
</dbReference>
<dbReference type="Pfam" id="PF00072">
    <property type="entry name" value="Response_reg"/>
    <property type="match status" value="1"/>
</dbReference>
<gene>
    <name evidence="6" type="ORF">EBO15_17135</name>
</gene>